<organism evidence="1 2">
    <name type="scientific">Corchorus olitorius</name>
    <dbReference type="NCBI Taxonomy" id="93759"/>
    <lineage>
        <taxon>Eukaryota</taxon>
        <taxon>Viridiplantae</taxon>
        <taxon>Streptophyta</taxon>
        <taxon>Embryophyta</taxon>
        <taxon>Tracheophyta</taxon>
        <taxon>Spermatophyta</taxon>
        <taxon>Magnoliopsida</taxon>
        <taxon>eudicotyledons</taxon>
        <taxon>Gunneridae</taxon>
        <taxon>Pentapetalae</taxon>
        <taxon>rosids</taxon>
        <taxon>malvids</taxon>
        <taxon>Malvales</taxon>
        <taxon>Malvaceae</taxon>
        <taxon>Grewioideae</taxon>
        <taxon>Apeibeae</taxon>
        <taxon>Corchorus</taxon>
    </lineage>
</organism>
<comment type="caution">
    <text evidence="1">The sequence shown here is derived from an EMBL/GenBank/DDBJ whole genome shotgun (WGS) entry which is preliminary data.</text>
</comment>
<protein>
    <submittedName>
        <fullName evidence="1">Uncharacterized protein</fullName>
    </submittedName>
</protein>
<evidence type="ECO:0000313" key="2">
    <source>
        <dbReference type="Proteomes" id="UP000187203"/>
    </source>
</evidence>
<keyword evidence="2" id="KW-1185">Reference proteome</keyword>
<proteinExistence type="predicted"/>
<dbReference type="AlphaFoldDB" id="A0A1R3KLJ6"/>
<name>A0A1R3KLJ6_9ROSI</name>
<reference evidence="2" key="1">
    <citation type="submission" date="2013-09" db="EMBL/GenBank/DDBJ databases">
        <title>Corchorus olitorius genome sequencing.</title>
        <authorList>
            <person name="Alam M."/>
            <person name="Haque M.S."/>
            <person name="Islam M.S."/>
            <person name="Emdad E.M."/>
            <person name="Islam M.M."/>
            <person name="Ahmed B."/>
            <person name="Halim A."/>
            <person name="Hossen Q.M.M."/>
            <person name="Hossain M.Z."/>
            <person name="Ahmed R."/>
            <person name="Khan M.M."/>
            <person name="Islam R."/>
            <person name="Rashid M.M."/>
            <person name="Khan S.A."/>
            <person name="Rahman M.S."/>
            <person name="Alam M."/>
            <person name="Yahiya A.S."/>
            <person name="Khan M.S."/>
            <person name="Azam M.S."/>
            <person name="Haque T."/>
            <person name="Lashkar M.Z.H."/>
            <person name="Akhand A.I."/>
            <person name="Morshed G."/>
            <person name="Roy S."/>
            <person name="Uddin K.S."/>
            <person name="Rabeya T."/>
            <person name="Hossain A.S."/>
            <person name="Chowdhury A."/>
            <person name="Snigdha A.R."/>
            <person name="Mortoza M.S."/>
            <person name="Matin S.A."/>
            <person name="Hoque S.M.E."/>
            <person name="Islam M.K."/>
            <person name="Roy D.K."/>
            <person name="Haider R."/>
            <person name="Moosa M.M."/>
            <person name="Elias S.M."/>
            <person name="Hasan A.M."/>
            <person name="Jahan S."/>
            <person name="Shafiuddin M."/>
            <person name="Mahmood N."/>
            <person name="Shommy N.S."/>
        </authorList>
    </citation>
    <scope>NUCLEOTIDE SEQUENCE [LARGE SCALE GENOMIC DNA]</scope>
    <source>
        <strain evidence="2">cv. O-4</strain>
    </source>
</reference>
<dbReference type="OrthoDB" id="1752263at2759"/>
<dbReference type="EMBL" id="AWUE01012986">
    <property type="protein sequence ID" value="OMP07944.1"/>
    <property type="molecule type" value="Genomic_DNA"/>
</dbReference>
<sequence>MWLKHRDAPEYIVNCWNRTDGDLIDKSNLLVDKLKSWNKDVFGNVFECKKKLRARVLGVQRALARRRNKISMLKNDDGEWVLTQEQLKLMVIEYYTQLFSVESLCRTQLNIDCPKLLTDHLEDLDIGISMAEVKKALFQMKPWKALVNNAFENGVLPMELCETLIVLIPKVHNPENLKQFRPIRLCCARSSLRF</sequence>
<accession>A0A1R3KLJ6</accession>
<gene>
    <name evidence="1" type="ORF">COLO4_06921</name>
</gene>
<evidence type="ECO:0000313" key="1">
    <source>
        <dbReference type="EMBL" id="OMP07944.1"/>
    </source>
</evidence>
<dbReference type="Proteomes" id="UP000187203">
    <property type="component" value="Unassembled WGS sequence"/>
</dbReference>